<gene>
    <name evidence="21" type="primary">TRIM47</name>
</gene>
<reference evidence="21" key="2">
    <citation type="submission" date="2025-08" db="UniProtKB">
        <authorList>
            <consortium name="Ensembl"/>
        </authorList>
    </citation>
    <scope>IDENTIFICATION</scope>
</reference>
<evidence type="ECO:0000256" key="3">
    <source>
        <dbReference type="ARBA" id="ARBA00004496"/>
    </source>
</evidence>
<dbReference type="Gene3D" id="2.60.120.920">
    <property type="match status" value="1"/>
</dbReference>
<keyword evidence="7" id="KW-0597">Phosphoprotein</keyword>
<dbReference type="GeneTree" id="ENSGT00940000154334"/>
<dbReference type="InterPro" id="IPR013083">
    <property type="entry name" value="Znf_RING/FYVE/PHD"/>
</dbReference>
<sequence>MATLPLEEKLLCAICLELYREAVTLPCGHNFCRACIINYWNLQEVDCPQCRTPFAQRPELHKNGALCDVVETLRAAEWQGAAPEPGPGPTSAARCPRHGWTLELYCRTEKQCICCACTVDQCQGHQRILPDVERKEREKQLEEQLEENRRQSIQTKEKLQELQQKSKKIQDSAQILTLAVSNKVTALLRVLETQRDMALQNIEQEKAALLAQAGAIRQGLRDHLERLAQHIQQIQELQSCPDDLSFLQRSLLLIPPEPWAPMPSLKWDEDSAPLNKLKRTLDQICQLLLKDEIGTVSLGDAEPSLKEHQEHETNSLEPIPRPVCNLRKKLTQSKLLHYRRSPWEAMDVSGPFSCPICLEKLREPVTLPCGHNFCLACLEALWPHRGPGGPGGSGATARCPLCQEPFPDGLQLRKNHTLCELLQLRQSGQTPAPAPAPVPNQAPVPEPSAPCAPEPWSEDEEPVRCDACPEGAALPAARSCLSCLASFCTAHLRPHERSPALRDHRLVPPLRRLEESLCARHLRPLERYCRTERVCVCDVCAAQEHQGHELLSLEQERALQEAESPQVLSAAEDRLDELGASIAQSRRTVALIKSAALTEREKVSQLFTEAIGTLQGFQSEVMGFIAEGEAAMLNRAQGELRHQEEQRARLSSARQNLSQGHEIDSISFLQELLALKLALEEGGNPGLGPPKELSFTKSSQAMKAVRDLLTLACANQWEFLQGMGRDTDNSQKLGLEADAESQDPDSTNGLECEESRDYFLKFAFIVDLDSDTADKFLQLFGTKGVKRVLCPISYPESPMRFTHCEQVLGEGSLDRGTYYWEVEIIEGWVSVGVMAEDFSPREPYDRGRLGRNAYSCCLQWNGRNFSVWFYGLEATLPHAFCPTVGVCLEYADRALAFYAVKEGKVSLLQRLRASRPRRGGSPPSPSTQFQSRLDSHFPNLFTHRLKPAFFLESVDAHLQIGPLKKSCISVLKRR</sequence>
<evidence type="ECO:0000256" key="10">
    <source>
        <dbReference type="ARBA" id="ARBA00022771"/>
    </source>
</evidence>
<evidence type="ECO:0000256" key="12">
    <source>
        <dbReference type="ARBA" id="ARBA00022833"/>
    </source>
</evidence>
<dbReference type="InterPro" id="IPR058030">
    <property type="entry name" value="TRIM8/14/16/25/29/45/65_CC"/>
</dbReference>
<evidence type="ECO:0000256" key="13">
    <source>
        <dbReference type="ARBA" id="ARBA00023054"/>
    </source>
</evidence>
<reference evidence="21 22" key="1">
    <citation type="journal article" date="2011" name="Proc. Natl. Acad. Sci. U.S.A.">
        <title>Genetic diversity and population structure of the endangered marsupial Sarcophilus harrisii (Tasmanian devil).</title>
        <authorList>
            <person name="Miller W."/>
            <person name="Hayes V.M."/>
            <person name="Ratan A."/>
            <person name="Petersen D.C."/>
            <person name="Wittekindt N.E."/>
            <person name="Miller J."/>
            <person name="Walenz B."/>
            <person name="Knight J."/>
            <person name="Qi J."/>
            <person name="Zhao F."/>
            <person name="Wang Q."/>
            <person name="Bedoya-Reina O.C."/>
            <person name="Katiyar N."/>
            <person name="Tomsho L.P."/>
            <person name="Kasson L.M."/>
            <person name="Hardie R.A."/>
            <person name="Woodbridge P."/>
            <person name="Tindall E.A."/>
            <person name="Bertelsen M.F."/>
            <person name="Dixon D."/>
            <person name="Pyecroft S."/>
            <person name="Helgen K.M."/>
            <person name="Lesk A.M."/>
            <person name="Pringle T.H."/>
            <person name="Patterson N."/>
            <person name="Zhang Y."/>
            <person name="Kreiss A."/>
            <person name="Woods G.M."/>
            <person name="Jones M.E."/>
            <person name="Schuster S.C."/>
        </authorList>
    </citation>
    <scope>NUCLEOTIDE SEQUENCE [LARGE SCALE GENOMIC DNA]</scope>
</reference>
<dbReference type="EC" id="2.3.2.27" evidence="5"/>
<dbReference type="GO" id="GO:0008270">
    <property type="term" value="F:zinc ion binding"/>
    <property type="evidence" value="ECO:0007669"/>
    <property type="project" value="UniProtKB-KW"/>
</dbReference>
<dbReference type="InterPro" id="IPR043136">
    <property type="entry name" value="B30.2/SPRY_sf"/>
</dbReference>
<proteinExistence type="predicted"/>
<dbReference type="AlphaFoldDB" id="A0A7N4V2C2"/>
<dbReference type="PROSITE" id="PS50119">
    <property type="entry name" value="ZF_BBOX"/>
    <property type="match status" value="1"/>
</dbReference>
<dbReference type="CDD" id="cd15808">
    <property type="entry name" value="SPRY_PRY_TRIM47"/>
    <property type="match status" value="1"/>
</dbReference>
<dbReference type="SUPFAM" id="SSF49899">
    <property type="entry name" value="Concanavalin A-like lectins/glucanases"/>
    <property type="match status" value="1"/>
</dbReference>
<evidence type="ECO:0000256" key="9">
    <source>
        <dbReference type="ARBA" id="ARBA00022723"/>
    </source>
</evidence>
<keyword evidence="8" id="KW-0808">Transferase</keyword>
<dbReference type="FunFam" id="2.60.120.920:FF:000045">
    <property type="entry name" value="E3 ubiquitin/ISG15 ligase TRIM25"/>
    <property type="match status" value="1"/>
</dbReference>
<evidence type="ECO:0000313" key="21">
    <source>
        <dbReference type="Ensembl" id="ENSSHAP00000033599.1"/>
    </source>
</evidence>
<dbReference type="Gene3D" id="3.30.160.60">
    <property type="entry name" value="Classic Zinc Finger"/>
    <property type="match status" value="2"/>
</dbReference>
<name>A0A7N4V2C2_SARHA</name>
<dbReference type="CDD" id="cd19842">
    <property type="entry name" value="Bbox1_TRIM25-like_C-IV"/>
    <property type="match status" value="1"/>
</dbReference>
<dbReference type="InterPro" id="IPR042780">
    <property type="entry name" value="TRIM47_SPRY_PRY"/>
</dbReference>
<evidence type="ECO:0000256" key="14">
    <source>
        <dbReference type="ARBA" id="ARBA00023242"/>
    </source>
</evidence>
<protein>
    <recommendedName>
        <fullName evidence="5">RING-type E3 ubiquitin transferase</fullName>
        <ecNumber evidence="5">2.3.2.27</ecNumber>
    </recommendedName>
</protein>
<dbReference type="InterPro" id="IPR013320">
    <property type="entry name" value="ConA-like_dom_sf"/>
</dbReference>
<dbReference type="InterPro" id="IPR000315">
    <property type="entry name" value="Znf_B-box"/>
</dbReference>
<evidence type="ECO:0000256" key="8">
    <source>
        <dbReference type="ARBA" id="ARBA00022679"/>
    </source>
</evidence>
<accession>A0A7N4V2C2</accession>
<reference evidence="21" key="3">
    <citation type="submission" date="2025-09" db="UniProtKB">
        <authorList>
            <consortium name="Ensembl"/>
        </authorList>
    </citation>
    <scope>IDENTIFICATION</scope>
</reference>
<dbReference type="PROSITE" id="PS00518">
    <property type="entry name" value="ZF_RING_1"/>
    <property type="match status" value="2"/>
</dbReference>
<dbReference type="PANTHER" id="PTHR25465:SF21">
    <property type="entry name" value="E3 UBIQUITIN-PROTEIN LIGASE TRIM47"/>
    <property type="match status" value="1"/>
</dbReference>
<evidence type="ECO:0000259" key="19">
    <source>
        <dbReference type="PROSITE" id="PS50119"/>
    </source>
</evidence>
<dbReference type="SUPFAM" id="SSF57850">
    <property type="entry name" value="RING/U-box"/>
    <property type="match status" value="2"/>
</dbReference>
<feature type="domain" description="RING-type" evidence="18">
    <location>
        <begin position="12"/>
        <end position="51"/>
    </location>
</feature>
<evidence type="ECO:0000256" key="15">
    <source>
        <dbReference type="PROSITE-ProRule" id="PRU00024"/>
    </source>
</evidence>
<organism evidence="21 22">
    <name type="scientific">Sarcophilus harrisii</name>
    <name type="common">Tasmanian devil</name>
    <name type="synonym">Sarcophilus laniarius</name>
    <dbReference type="NCBI Taxonomy" id="9305"/>
    <lineage>
        <taxon>Eukaryota</taxon>
        <taxon>Metazoa</taxon>
        <taxon>Chordata</taxon>
        <taxon>Craniata</taxon>
        <taxon>Vertebrata</taxon>
        <taxon>Euteleostomi</taxon>
        <taxon>Mammalia</taxon>
        <taxon>Metatheria</taxon>
        <taxon>Dasyuromorphia</taxon>
        <taxon>Dasyuridae</taxon>
        <taxon>Sarcophilus</taxon>
    </lineage>
</organism>
<dbReference type="GO" id="GO:0061630">
    <property type="term" value="F:ubiquitin protein ligase activity"/>
    <property type="evidence" value="ECO:0007669"/>
    <property type="project" value="UniProtKB-EC"/>
</dbReference>
<feature type="domain" description="B30.2/SPRY" evidence="20">
    <location>
        <begin position="746"/>
        <end position="967"/>
    </location>
</feature>
<comment type="catalytic activity">
    <reaction evidence="1">
        <text>S-ubiquitinyl-[E2 ubiquitin-conjugating enzyme]-L-cysteine + [acceptor protein]-L-lysine = [E2 ubiquitin-conjugating enzyme]-L-cysteine + N(6)-ubiquitinyl-[acceptor protein]-L-lysine.</text>
        <dbReference type="EC" id="2.3.2.27"/>
    </reaction>
</comment>
<keyword evidence="22" id="KW-1185">Reference proteome</keyword>
<dbReference type="GO" id="GO:0010508">
    <property type="term" value="P:positive regulation of autophagy"/>
    <property type="evidence" value="ECO:0007669"/>
    <property type="project" value="TreeGrafter"/>
</dbReference>
<dbReference type="SMART" id="SM00184">
    <property type="entry name" value="RING"/>
    <property type="match status" value="2"/>
</dbReference>
<feature type="region of interest" description="Disordered" evidence="17">
    <location>
        <begin position="429"/>
        <end position="457"/>
    </location>
</feature>
<feature type="coiled-coil region" evidence="16">
    <location>
        <begin position="134"/>
        <end position="240"/>
    </location>
</feature>
<feature type="domain" description="RING-type" evidence="18">
    <location>
        <begin position="354"/>
        <end position="403"/>
    </location>
</feature>
<dbReference type="PANTHER" id="PTHR25465">
    <property type="entry name" value="B-BOX DOMAIN CONTAINING"/>
    <property type="match status" value="1"/>
</dbReference>
<dbReference type="CDD" id="cd19835">
    <property type="entry name" value="Bbox2_TRIM65_C-IV"/>
    <property type="match status" value="1"/>
</dbReference>
<feature type="domain" description="B box-type" evidence="19">
    <location>
        <begin position="513"/>
        <end position="553"/>
    </location>
</feature>
<evidence type="ECO:0000256" key="1">
    <source>
        <dbReference type="ARBA" id="ARBA00000900"/>
    </source>
</evidence>
<comment type="subcellular location">
    <subcellularLocation>
        <location evidence="3">Cytoplasm</location>
    </subcellularLocation>
    <subcellularLocation>
        <location evidence="2">Nucleus</location>
    </subcellularLocation>
</comment>
<feature type="compositionally biased region" description="Pro residues" evidence="17">
    <location>
        <begin position="432"/>
        <end position="453"/>
    </location>
</feature>
<dbReference type="Pfam" id="PF25600">
    <property type="entry name" value="TRIM_CC"/>
    <property type="match status" value="2"/>
</dbReference>
<dbReference type="PROSITE" id="PS50188">
    <property type="entry name" value="B302_SPRY"/>
    <property type="match status" value="1"/>
</dbReference>
<dbReference type="InterPro" id="IPR001841">
    <property type="entry name" value="Znf_RING"/>
</dbReference>
<dbReference type="InParanoid" id="A0A7N4V2C2"/>
<dbReference type="Gene3D" id="4.10.830.40">
    <property type="match status" value="1"/>
</dbReference>
<dbReference type="InterPro" id="IPR001870">
    <property type="entry name" value="B30.2/SPRY"/>
</dbReference>
<evidence type="ECO:0000256" key="2">
    <source>
        <dbReference type="ARBA" id="ARBA00004123"/>
    </source>
</evidence>
<evidence type="ECO:0000256" key="16">
    <source>
        <dbReference type="SAM" id="Coils"/>
    </source>
</evidence>
<keyword evidence="9" id="KW-0479">Metal-binding</keyword>
<dbReference type="InterPro" id="IPR051051">
    <property type="entry name" value="E3_ubiq-ligase_TRIM/RNF"/>
</dbReference>
<evidence type="ECO:0000256" key="4">
    <source>
        <dbReference type="ARBA" id="ARBA00004906"/>
    </source>
</evidence>
<dbReference type="InterPro" id="IPR017907">
    <property type="entry name" value="Znf_RING_CS"/>
</dbReference>
<dbReference type="Gene3D" id="3.30.40.10">
    <property type="entry name" value="Zinc/RING finger domain, C3HC4 (zinc finger)"/>
    <property type="match status" value="2"/>
</dbReference>
<keyword evidence="10 15" id="KW-0863">Zinc-finger</keyword>
<dbReference type="InterPro" id="IPR018957">
    <property type="entry name" value="Znf_C3HC4_RING-type"/>
</dbReference>
<keyword evidence="12" id="KW-0862">Zinc</keyword>
<dbReference type="PROSITE" id="PS50089">
    <property type="entry name" value="ZF_RING_2"/>
    <property type="match status" value="2"/>
</dbReference>
<evidence type="ECO:0000256" key="17">
    <source>
        <dbReference type="SAM" id="MobiDB-lite"/>
    </source>
</evidence>
<evidence type="ECO:0000256" key="5">
    <source>
        <dbReference type="ARBA" id="ARBA00012483"/>
    </source>
</evidence>
<dbReference type="SUPFAM" id="SSF57845">
    <property type="entry name" value="B-box zinc-binding domain"/>
    <property type="match status" value="2"/>
</dbReference>
<evidence type="ECO:0000256" key="6">
    <source>
        <dbReference type="ARBA" id="ARBA00022490"/>
    </source>
</evidence>
<keyword evidence="13 16" id="KW-0175">Coiled coil</keyword>
<dbReference type="Ensembl" id="ENSSHAT00000050592.1">
    <property type="protein sequence ID" value="ENSSHAP00000033599.1"/>
    <property type="gene ID" value="ENSSHAG00000024144.1"/>
</dbReference>
<evidence type="ECO:0000259" key="18">
    <source>
        <dbReference type="PROSITE" id="PS50089"/>
    </source>
</evidence>
<dbReference type="Proteomes" id="UP000007648">
    <property type="component" value="Unassembled WGS sequence"/>
</dbReference>
<keyword evidence="11" id="KW-0833">Ubl conjugation pathway</keyword>
<dbReference type="Pfam" id="PF15227">
    <property type="entry name" value="zf-C3HC4_4"/>
    <property type="match status" value="1"/>
</dbReference>
<evidence type="ECO:0000256" key="7">
    <source>
        <dbReference type="ARBA" id="ARBA00022553"/>
    </source>
</evidence>
<dbReference type="CDD" id="cd19769">
    <property type="entry name" value="Bbox2_TRIM16-like"/>
    <property type="match status" value="1"/>
</dbReference>
<evidence type="ECO:0000256" key="11">
    <source>
        <dbReference type="ARBA" id="ARBA00022786"/>
    </source>
</evidence>
<dbReference type="Pfam" id="PF00643">
    <property type="entry name" value="zf-B_box"/>
    <property type="match status" value="1"/>
</dbReference>
<dbReference type="GO" id="GO:0005737">
    <property type="term" value="C:cytoplasm"/>
    <property type="evidence" value="ECO:0007669"/>
    <property type="project" value="UniProtKB-SubCell"/>
</dbReference>
<keyword evidence="6" id="KW-0963">Cytoplasm</keyword>
<dbReference type="FunCoup" id="A0A7N4V2C2">
    <property type="interactions" value="413"/>
</dbReference>
<comment type="pathway">
    <text evidence="4">Protein modification; protein ubiquitination.</text>
</comment>
<dbReference type="Pfam" id="PF00097">
    <property type="entry name" value="zf-C3HC4"/>
    <property type="match status" value="1"/>
</dbReference>
<dbReference type="GO" id="GO:0005634">
    <property type="term" value="C:nucleus"/>
    <property type="evidence" value="ECO:0007669"/>
    <property type="project" value="UniProtKB-SubCell"/>
</dbReference>
<dbReference type="SMART" id="SM00336">
    <property type="entry name" value="BBOX"/>
    <property type="match status" value="2"/>
</dbReference>
<evidence type="ECO:0000313" key="22">
    <source>
        <dbReference type="Proteomes" id="UP000007648"/>
    </source>
</evidence>
<keyword evidence="14" id="KW-0539">Nucleus</keyword>
<evidence type="ECO:0000259" key="20">
    <source>
        <dbReference type="PROSITE" id="PS50188"/>
    </source>
</evidence>